<evidence type="ECO:0000256" key="2">
    <source>
        <dbReference type="ARBA" id="ARBA00023015"/>
    </source>
</evidence>
<feature type="compositionally biased region" description="Polar residues" evidence="7">
    <location>
        <begin position="1"/>
        <end position="14"/>
    </location>
</feature>
<keyword evidence="4" id="KW-0804">Transcription</keyword>
<evidence type="ECO:0000313" key="8">
    <source>
        <dbReference type="EMBL" id="CAD7222112.1"/>
    </source>
</evidence>
<dbReference type="PANTHER" id="PTHR21545">
    <property type="entry name" value="TRANSCRIPTION FACTOR MLR1/2"/>
    <property type="match status" value="1"/>
</dbReference>
<proteinExistence type="predicted"/>
<evidence type="ECO:0000256" key="3">
    <source>
        <dbReference type="ARBA" id="ARBA00023125"/>
    </source>
</evidence>
<feature type="compositionally biased region" description="Gly residues" evidence="7">
    <location>
        <begin position="494"/>
        <end position="503"/>
    </location>
</feature>
<keyword evidence="2" id="KW-0805">Transcription regulation</keyword>
<feature type="DNA-binding region" description="H-T-H motif" evidence="6">
    <location>
        <begin position="463"/>
        <end position="483"/>
    </location>
</feature>
<accession>A0A7R8W3J9</accession>
<feature type="region of interest" description="Disordered" evidence="7">
    <location>
        <begin position="1"/>
        <end position="29"/>
    </location>
</feature>
<feature type="compositionally biased region" description="Basic and acidic residues" evidence="7">
    <location>
        <begin position="224"/>
        <end position="239"/>
    </location>
</feature>
<keyword evidence="3 6" id="KW-0238">DNA-binding</keyword>
<dbReference type="PROSITE" id="PS50960">
    <property type="entry name" value="HTH_PSQ"/>
    <property type="match status" value="1"/>
</dbReference>
<feature type="compositionally biased region" description="Low complexity" evidence="7">
    <location>
        <begin position="413"/>
        <end position="428"/>
    </location>
</feature>
<feature type="compositionally biased region" description="Low complexity" evidence="7">
    <location>
        <begin position="210"/>
        <end position="220"/>
    </location>
</feature>
<comment type="subcellular location">
    <subcellularLocation>
        <location evidence="1 6">Nucleus</location>
    </subcellularLocation>
</comment>
<feature type="compositionally biased region" description="Basic and acidic residues" evidence="7">
    <location>
        <begin position="531"/>
        <end position="544"/>
    </location>
</feature>
<feature type="region of interest" description="Disordered" evidence="7">
    <location>
        <begin position="276"/>
        <end position="444"/>
    </location>
</feature>
<dbReference type="OrthoDB" id="10028342at2759"/>
<dbReference type="InterPro" id="IPR009057">
    <property type="entry name" value="Homeodomain-like_sf"/>
</dbReference>
<feature type="compositionally biased region" description="Acidic residues" evidence="7">
    <location>
        <begin position="348"/>
        <end position="359"/>
    </location>
</feature>
<dbReference type="Pfam" id="PF05225">
    <property type="entry name" value="HTH_psq"/>
    <property type="match status" value="2"/>
</dbReference>
<feature type="compositionally biased region" description="Pro residues" evidence="7">
    <location>
        <begin position="142"/>
        <end position="159"/>
    </location>
</feature>
<dbReference type="EMBL" id="OB660027">
    <property type="protein sequence ID" value="CAD7222112.1"/>
    <property type="molecule type" value="Genomic_DNA"/>
</dbReference>
<dbReference type="SUPFAM" id="SSF46689">
    <property type="entry name" value="Homeodomain-like"/>
    <property type="match status" value="2"/>
</dbReference>
<feature type="compositionally biased region" description="Basic and acidic residues" evidence="7">
    <location>
        <begin position="324"/>
        <end position="335"/>
    </location>
</feature>
<dbReference type="AlphaFoldDB" id="A0A7R8W3J9"/>
<feature type="compositionally biased region" description="Pro residues" evidence="7">
    <location>
        <begin position="557"/>
        <end position="570"/>
    </location>
</feature>
<feature type="compositionally biased region" description="Pro residues" evidence="7">
    <location>
        <begin position="19"/>
        <end position="28"/>
    </location>
</feature>
<feature type="compositionally biased region" description="Polar residues" evidence="7">
    <location>
        <begin position="364"/>
        <end position="387"/>
    </location>
</feature>
<name>A0A7R8W3J9_9CRUS</name>
<dbReference type="GO" id="GO:0003677">
    <property type="term" value="F:DNA binding"/>
    <property type="evidence" value="ECO:0007669"/>
    <property type="project" value="UniProtKB-UniRule"/>
</dbReference>
<dbReference type="GO" id="GO:0005634">
    <property type="term" value="C:nucleus"/>
    <property type="evidence" value="ECO:0007669"/>
    <property type="project" value="UniProtKB-SubCell"/>
</dbReference>
<evidence type="ECO:0000256" key="6">
    <source>
        <dbReference type="PROSITE-ProRule" id="PRU00320"/>
    </source>
</evidence>
<feature type="compositionally biased region" description="Low complexity" evidence="7">
    <location>
        <begin position="504"/>
        <end position="530"/>
    </location>
</feature>
<feature type="region of interest" description="Disordered" evidence="7">
    <location>
        <begin position="481"/>
        <end position="571"/>
    </location>
</feature>
<feature type="compositionally biased region" description="Basic residues" evidence="7">
    <location>
        <begin position="429"/>
        <end position="441"/>
    </location>
</feature>
<feature type="region of interest" description="Disordered" evidence="7">
    <location>
        <begin position="131"/>
        <end position="177"/>
    </location>
</feature>
<evidence type="ECO:0000256" key="5">
    <source>
        <dbReference type="ARBA" id="ARBA00023242"/>
    </source>
</evidence>
<dbReference type="FunFam" id="1.10.10.60:FF:000019">
    <property type="entry name" value="Ligand-dependent corepressor isoform 1"/>
    <property type="match status" value="1"/>
</dbReference>
<evidence type="ECO:0000256" key="7">
    <source>
        <dbReference type="SAM" id="MobiDB-lite"/>
    </source>
</evidence>
<reference evidence="8" key="1">
    <citation type="submission" date="2020-11" db="EMBL/GenBank/DDBJ databases">
        <authorList>
            <person name="Tran Van P."/>
        </authorList>
    </citation>
    <scope>NUCLEOTIDE SEQUENCE</scope>
</reference>
<evidence type="ECO:0000256" key="1">
    <source>
        <dbReference type="ARBA" id="ARBA00004123"/>
    </source>
</evidence>
<organism evidence="8">
    <name type="scientific">Cyprideis torosa</name>
    <dbReference type="NCBI Taxonomy" id="163714"/>
    <lineage>
        <taxon>Eukaryota</taxon>
        <taxon>Metazoa</taxon>
        <taxon>Ecdysozoa</taxon>
        <taxon>Arthropoda</taxon>
        <taxon>Crustacea</taxon>
        <taxon>Oligostraca</taxon>
        <taxon>Ostracoda</taxon>
        <taxon>Podocopa</taxon>
        <taxon>Podocopida</taxon>
        <taxon>Cytherocopina</taxon>
        <taxon>Cytheroidea</taxon>
        <taxon>Cytherideidae</taxon>
        <taxon>Cyprideis</taxon>
    </lineage>
</organism>
<dbReference type="GO" id="GO:0006357">
    <property type="term" value="P:regulation of transcription by RNA polymerase II"/>
    <property type="evidence" value="ECO:0007669"/>
    <property type="project" value="TreeGrafter"/>
</dbReference>
<protein>
    <submittedName>
        <fullName evidence="8">Uncharacterized protein</fullName>
    </submittedName>
</protein>
<dbReference type="InterPro" id="IPR007889">
    <property type="entry name" value="HTH_Psq"/>
</dbReference>
<dbReference type="Gene3D" id="1.10.10.60">
    <property type="entry name" value="Homeodomain-like"/>
    <property type="match status" value="2"/>
</dbReference>
<gene>
    <name evidence="8" type="ORF">CTOB1V02_LOCUS129</name>
</gene>
<sequence length="655" mass="69180">MPNCLSSATSSSNIEPGDPISPPRPLPSPESSSPVVLCGVARTLVRLVSCVVFHILPSDVSPCASSLCHPVDSLSEPDPLTASLSKLDHSSPSEEKPCQEFDFVCGLRVSFLAKMNRDSAVNVSLGSSRSTEVLLQRGRNSGPPPPPAQMQSDSPPPPFFVSAFMKSETPPRHASPTQRILYRYPLGSISLPPLPPLPAVPHSEEDGDTPLDLSCKPSPSKKSRRDDSPGEPDSERSPRGPEAPCSSSTVSSIAKPYKRSYTPRDLEAAMLAIQSKQMGTRKAAMAFSIPRSTLRNKVAKMKTSARGWSRAHRSPSGGAAGGDLSDRETDDRESSSGEGGRGTVNGSSDEERDDWNPGEDEVKVSTSANISLSATTVIVSPVKTENPTPVLVKQENPTPLLIKQETPTPPLVSPSTSTATTPPTSGAPKKIKGSRPKRGKYRNYDQEALKKAVAAVQLGEMSVHKAGTFFGVPHSTLEYKVKERHLLRQSGSSSSGGGSGSGAGSSSTVTSSAAASLLPSPSSTSSVSSTKTEDTPQTKDKTSRDSGGGVIVSPPGLESPPSTPLPPPLLHLPWVHSRPSLAHEPSPESLLPLMLASTWQNHYRAAVVSFREDEQADPLAGLDRSYINDLRACIQACDDPASSKPAGFDKASQPP</sequence>
<keyword evidence="5 6" id="KW-0539">Nucleus</keyword>
<feature type="region of interest" description="Disordered" evidence="7">
    <location>
        <begin position="195"/>
        <end position="259"/>
    </location>
</feature>
<evidence type="ECO:0000256" key="4">
    <source>
        <dbReference type="ARBA" id="ARBA00023163"/>
    </source>
</evidence>
<dbReference type="PANTHER" id="PTHR21545:SF13">
    <property type="entry name" value="ECDYSONE-INDUCED PROTEIN 93F, ISOFORM C"/>
    <property type="match status" value="1"/>
</dbReference>